<evidence type="ECO:0000313" key="1">
    <source>
        <dbReference type="EMBL" id="HAS8541026.1"/>
    </source>
</evidence>
<protein>
    <submittedName>
        <fullName evidence="1">Uncharacterized protein</fullName>
    </submittedName>
</protein>
<comment type="caution">
    <text evidence="1">The sequence shown here is derived from an EMBL/GenBank/DDBJ whole genome shotgun (WGS) entry which is preliminary data.</text>
</comment>
<name>A0A8H9N1C3_VIBVL</name>
<dbReference type="EMBL" id="DACRBY010000017">
    <property type="protein sequence ID" value="HAS8541026.1"/>
    <property type="molecule type" value="Genomic_DNA"/>
</dbReference>
<reference evidence="1" key="1">
    <citation type="journal article" date="2018" name="Genome Biol.">
        <title>SKESA: strategic k-mer extension for scrupulous assemblies.</title>
        <authorList>
            <person name="Souvorov A."/>
            <person name="Agarwala R."/>
            <person name="Lipman D.J."/>
        </authorList>
    </citation>
    <scope>NUCLEOTIDE SEQUENCE</scope>
    <source>
        <strain evidence="1">BCW_3452</strain>
    </source>
</reference>
<dbReference type="Proteomes" id="UP000863257">
    <property type="component" value="Unassembled WGS sequence"/>
</dbReference>
<accession>A0A8H9N1C3</accession>
<reference evidence="1" key="2">
    <citation type="submission" date="2019-01" db="EMBL/GenBank/DDBJ databases">
        <authorList>
            <consortium name="NCBI Pathogen Detection Project"/>
        </authorList>
    </citation>
    <scope>NUCLEOTIDE SEQUENCE</scope>
    <source>
        <strain evidence="1">BCW_3452</strain>
    </source>
</reference>
<dbReference type="AlphaFoldDB" id="A0A8H9N1C3"/>
<organism evidence="1">
    <name type="scientific">Vibrio vulnificus</name>
    <dbReference type="NCBI Taxonomy" id="672"/>
    <lineage>
        <taxon>Bacteria</taxon>
        <taxon>Pseudomonadati</taxon>
        <taxon>Pseudomonadota</taxon>
        <taxon>Gammaproteobacteria</taxon>
        <taxon>Vibrionales</taxon>
        <taxon>Vibrionaceae</taxon>
        <taxon>Vibrio</taxon>
    </lineage>
</organism>
<sequence>MKFQVSSRYSGYFEIAIYKELRGERVALLPLESFPILFRTDIAARNCATELKSIWSECADWSLMVGNMLFFRGTKDCCRVIKAHWFRQNILINAKIVRTSELEIPPGYEDRRELFLTLVIDGLI</sequence>
<gene>
    <name evidence="1" type="ORF">I7730_14700</name>
</gene>
<proteinExistence type="predicted"/>